<accession>A0A0K2ZH68</accession>
<protein>
    <submittedName>
        <fullName evidence="1">Uncharacterized protein</fullName>
    </submittedName>
</protein>
<sequence>MPDAISGANIYVKSGTRAQFDTAATAGELAASEPYFITDEGRFAMGTSANSYVTYAVALTQDLSLYVSSTGSDSNDGLSAATAFQTIQHAVNVLRTRYSLCGYTVFINVADGTYVENVSVGNVTGGVVRFVGSTSAIWRNTAGWILMVGDGSRVQVSGFTFGGGGTVNGIVVTNRAFCSFLGGHVFAAITGFQIVVTTNGVCNVPGNYSITGGGTAHYGVYDGGQLVLGSITVTLTGTPAYTIAFVDAGRVGSINGGDTTFTFSGAATGLRYKVYANGVIWVSGKGQNIFPGSVAGSIYAGGSYS</sequence>
<reference evidence="2" key="1">
    <citation type="submission" date="2015-07" db="EMBL/GenBank/DDBJ databases">
        <authorList>
            <person name="Wibberg D."/>
        </authorList>
    </citation>
    <scope>NUCLEOTIDE SEQUENCE [LARGE SCALE GENOMIC DNA]</scope>
</reference>
<dbReference type="InterPro" id="IPR011050">
    <property type="entry name" value="Pectin_lyase_fold/virulence"/>
</dbReference>
<dbReference type="Proteomes" id="UP000046187">
    <property type="component" value="Unassembled WGS sequence"/>
</dbReference>
<keyword evidence="2" id="KW-1185">Reference proteome</keyword>
<dbReference type="InterPro" id="IPR012334">
    <property type="entry name" value="Pectin_lyas_fold"/>
</dbReference>
<proteinExistence type="predicted"/>
<dbReference type="RefSeq" id="WP_144423651.1">
    <property type="nucleotide sequence ID" value="NZ_CXOI01000005.1"/>
</dbReference>
<evidence type="ECO:0000313" key="1">
    <source>
        <dbReference type="EMBL" id="CTP82705.1"/>
    </source>
</evidence>
<gene>
    <name evidence="1" type="ORF">XTALMG727_0372</name>
</gene>
<dbReference type="EMBL" id="CXOI01000005">
    <property type="protein sequence ID" value="CTP82705.1"/>
    <property type="molecule type" value="Genomic_DNA"/>
</dbReference>
<dbReference type="AlphaFoldDB" id="A0A0K2ZH68"/>
<dbReference type="Gene3D" id="2.160.20.10">
    <property type="entry name" value="Single-stranded right-handed beta-helix, Pectin lyase-like"/>
    <property type="match status" value="1"/>
</dbReference>
<organism evidence="1 2">
    <name type="scientific">Xanthomonas graminis pv. arrhenatheri LMG 727</name>
    <dbReference type="NCBI Taxonomy" id="1195923"/>
    <lineage>
        <taxon>Bacteria</taxon>
        <taxon>Pseudomonadati</taxon>
        <taxon>Pseudomonadota</taxon>
        <taxon>Gammaproteobacteria</taxon>
        <taxon>Lysobacterales</taxon>
        <taxon>Lysobacteraceae</taxon>
        <taxon>Xanthomonas</taxon>
        <taxon>Xanthomonas translucens group</taxon>
        <taxon>Xanthomonas graminis</taxon>
    </lineage>
</organism>
<name>A0A0K2ZH68_9XANT</name>
<evidence type="ECO:0000313" key="2">
    <source>
        <dbReference type="Proteomes" id="UP000046187"/>
    </source>
</evidence>
<dbReference type="SUPFAM" id="SSF51126">
    <property type="entry name" value="Pectin lyase-like"/>
    <property type="match status" value="1"/>
</dbReference>